<name>A0ABD3DNE6_9LAMI</name>
<sequence>MRFSQIDFYLLLLIFISLFASLSASTFISDGIFGSSVSGERRLLQAKKQCPVSLEFQNYTIITDKCKGPDYRPELCCSAFKEFACPFAEQLNDLSNDCATTMFSYINLHGRYPPGLFSSECKEGQNGLECPASPPDSSRNSKRSAGQKKTCDLLMIVVVLLLSMQFM</sequence>
<accession>A0ABD3DNE6</accession>
<feature type="chain" id="PRO_5044758630" evidence="1">
    <location>
        <begin position="25"/>
        <end position="167"/>
    </location>
</feature>
<dbReference type="Pfam" id="PF26578">
    <property type="entry name" value="LLG1"/>
    <property type="match status" value="1"/>
</dbReference>
<evidence type="ECO:0000256" key="1">
    <source>
        <dbReference type="SAM" id="SignalP"/>
    </source>
</evidence>
<dbReference type="InterPro" id="IPR039307">
    <property type="entry name" value="LORELEI-like"/>
</dbReference>
<dbReference type="AlphaFoldDB" id="A0ABD3DNE6"/>
<gene>
    <name evidence="3" type="primary">LLG1</name>
    <name evidence="3" type="ORF">CASFOL_014031</name>
</gene>
<dbReference type="PANTHER" id="PTHR31533">
    <property type="entry name" value="GPI-ANCHORED PROTEIN LLG1-RELATED-RELATED"/>
    <property type="match status" value="1"/>
</dbReference>
<protein>
    <submittedName>
        <fullName evidence="3">GPI-anchored protein llg1</fullName>
    </submittedName>
</protein>
<dbReference type="EMBL" id="JAVIJP010000016">
    <property type="protein sequence ID" value="KAL3643216.1"/>
    <property type="molecule type" value="Genomic_DNA"/>
</dbReference>
<dbReference type="InterPro" id="IPR058888">
    <property type="entry name" value="LLG1-like"/>
</dbReference>
<dbReference type="Proteomes" id="UP001632038">
    <property type="component" value="Unassembled WGS sequence"/>
</dbReference>
<keyword evidence="4" id="KW-1185">Reference proteome</keyword>
<comment type="caution">
    <text evidence="3">The sequence shown here is derived from an EMBL/GenBank/DDBJ whole genome shotgun (WGS) entry which is preliminary data.</text>
</comment>
<evidence type="ECO:0000313" key="3">
    <source>
        <dbReference type="EMBL" id="KAL3643216.1"/>
    </source>
</evidence>
<keyword evidence="1" id="KW-0732">Signal</keyword>
<evidence type="ECO:0000259" key="2">
    <source>
        <dbReference type="Pfam" id="PF26578"/>
    </source>
</evidence>
<reference evidence="4" key="1">
    <citation type="journal article" date="2024" name="IScience">
        <title>Strigolactones Initiate the Formation of Haustorium-like Structures in Castilleja.</title>
        <authorList>
            <person name="Buerger M."/>
            <person name="Peterson D."/>
            <person name="Chory J."/>
        </authorList>
    </citation>
    <scope>NUCLEOTIDE SEQUENCE [LARGE SCALE GENOMIC DNA]</scope>
</reference>
<evidence type="ECO:0000313" key="4">
    <source>
        <dbReference type="Proteomes" id="UP001632038"/>
    </source>
</evidence>
<proteinExistence type="predicted"/>
<dbReference type="PANTHER" id="PTHR31533:SF35">
    <property type="entry name" value="GPI-ANCHORED PROTEIN LLG2-RELATED"/>
    <property type="match status" value="1"/>
</dbReference>
<feature type="domain" description="GPI-anchored protein LLG1-like" evidence="2">
    <location>
        <begin position="52"/>
        <end position="128"/>
    </location>
</feature>
<organism evidence="3 4">
    <name type="scientific">Castilleja foliolosa</name>
    <dbReference type="NCBI Taxonomy" id="1961234"/>
    <lineage>
        <taxon>Eukaryota</taxon>
        <taxon>Viridiplantae</taxon>
        <taxon>Streptophyta</taxon>
        <taxon>Embryophyta</taxon>
        <taxon>Tracheophyta</taxon>
        <taxon>Spermatophyta</taxon>
        <taxon>Magnoliopsida</taxon>
        <taxon>eudicotyledons</taxon>
        <taxon>Gunneridae</taxon>
        <taxon>Pentapetalae</taxon>
        <taxon>asterids</taxon>
        <taxon>lamiids</taxon>
        <taxon>Lamiales</taxon>
        <taxon>Orobanchaceae</taxon>
        <taxon>Pedicularideae</taxon>
        <taxon>Castillejinae</taxon>
        <taxon>Castilleja</taxon>
    </lineage>
</organism>
<feature type="signal peptide" evidence="1">
    <location>
        <begin position="1"/>
        <end position="24"/>
    </location>
</feature>